<evidence type="ECO:0000259" key="2">
    <source>
        <dbReference type="Pfam" id="PF04783"/>
    </source>
</evidence>
<evidence type="ECO:0000313" key="4">
    <source>
        <dbReference type="Proteomes" id="UP000092600"/>
    </source>
</evidence>
<dbReference type="EMBL" id="LSRQ01000684">
    <property type="protein sequence ID" value="OAY81308.1"/>
    <property type="molecule type" value="Genomic_DNA"/>
</dbReference>
<evidence type="ECO:0000256" key="1">
    <source>
        <dbReference type="SAM" id="MobiDB-lite"/>
    </source>
</evidence>
<dbReference type="InterPro" id="IPR006868">
    <property type="entry name" value="DUF630"/>
</dbReference>
<dbReference type="Pfam" id="PF04783">
    <property type="entry name" value="DUF630"/>
    <property type="match status" value="1"/>
</dbReference>
<feature type="compositionally biased region" description="Low complexity" evidence="1">
    <location>
        <begin position="78"/>
        <end position="97"/>
    </location>
</feature>
<sequence length="130" mass="13870">MGCAQSRIENEEAVARCKERRQWMRSAVSARSAFAAGHSAYAVALKNTGASLSEFAHHHHQDHSHSPPHPPTQPPQTPADAAAPPNPNPSSSAAMESLPPPPPPSPTSPLPSPKIHRSISMPLPRLPRPI</sequence>
<dbReference type="AlphaFoldDB" id="A0A199VWD8"/>
<gene>
    <name evidence="3" type="ORF">ACMD2_18169</name>
</gene>
<evidence type="ECO:0000313" key="3">
    <source>
        <dbReference type="EMBL" id="OAY81308.1"/>
    </source>
</evidence>
<comment type="caution">
    <text evidence="3">The sequence shown here is derived from an EMBL/GenBank/DDBJ whole genome shotgun (WGS) entry which is preliminary data.</text>
</comment>
<dbReference type="STRING" id="4615.A0A199VWD8"/>
<name>A0A199VWD8_ANACO</name>
<dbReference type="PANTHER" id="PTHR21450:SF7">
    <property type="entry name" value="DNA LIGASE (DUF630 AND DUF632)"/>
    <property type="match status" value="1"/>
</dbReference>
<dbReference type="Proteomes" id="UP000092600">
    <property type="component" value="Unassembled WGS sequence"/>
</dbReference>
<feature type="domain" description="DUF630" evidence="2">
    <location>
        <begin position="1"/>
        <end position="59"/>
    </location>
</feature>
<proteinExistence type="predicted"/>
<organism evidence="3 4">
    <name type="scientific">Ananas comosus</name>
    <name type="common">Pineapple</name>
    <name type="synonym">Ananas ananas</name>
    <dbReference type="NCBI Taxonomy" id="4615"/>
    <lineage>
        <taxon>Eukaryota</taxon>
        <taxon>Viridiplantae</taxon>
        <taxon>Streptophyta</taxon>
        <taxon>Embryophyta</taxon>
        <taxon>Tracheophyta</taxon>
        <taxon>Spermatophyta</taxon>
        <taxon>Magnoliopsida</taxon>
        <taxon>Liliopsida</taxon>
        <taxon>Poales</taxon>
        <taxon>Bromeliaceae</taxon>
        <taxon>Bromelioideae</taxon>
        <taxon>Ananas</taxon>
    </lineage>
</organism>
<dbReference type="PANTHER" id="PTHR21450">
    <property type="entry name" value="PROTEIN ALTERED PHOSPHATE STARVATION RESPONSE 1"/>
    <property type="match status" value="1"/>
</dbReference>
<feature type="compositionally biased region" description="Pro residues" evidence="1">
    <location>
        <begin position="67"/>
        <end position="77"/>
    </location>
</feature>
<feature type="region of interest" description="Disordered" evidence="1">
    <location>
        <begin position="52"/>
        <end position="130"/>
    </location>
</feature>
<feature type="compositionally biased region" description="Pro residues" evidence="1">
    <location>
        <begin position="98"/>
        <end position="112"/>
    </location>
</feature>
<reference evidence="3 4" key="1">
    <citation type="journal article" date="2016" name="DNA Res.">
        <title>The draft genome of MD-2 pineapple using hybrid error correction of long reads.</title>
        <authorList>
            <person name="Redwan R.M."/>
            <person name="Saidin A."/>
            <person name="Kumar S.V."/>
        </authorList>
    </citation>
    <scope>NUCLEOTIDE SEQUENCE [LARGE SCALE GENOMIC DNA]</scope>
    <source>
        <strain evidence="4">cv. MD2</strain>
        <tissue evidence="3">Leaf</tissue>
    </source>
</reference>
<protein>
    <recommendedName>
        <fullName evidence="2">DUF630 domain-containing protein</fullName>
    </recommendedName>
</protein>
<accession>A0A199VWD8</accession>